<accession>A0A0P9CT35</accession>
<keyword evidence="1" id="KW-1133">Transmembrane helix</keyword>
<name>A0A0P9CT35_9CHLR</name>
<organism evidence="2 3">
    <name type="scientific">Kouleothrix aurantiaca</name>
    <dbReference type="NCBI Taxonomy" id="186479"/>
    <lineage>
        <taxon>Bacteria</taxon>
        <taxon>Bacillati</taxon>
        <taxon>Chloroflexota</taxon>
        <taxon>Chloroflexia</taxon>
        <taxon>Chloroflexales</taxon>
        <taxon>Roseiflexineae</taxon>
        <taxon>Roseiflexaceae</taxon>
        <taxon>Kouleothrix</taxon>
    </lineage>
</organism>
<keyword evidence="1" id="KW-0812">Transmembrane</keyword>
<feature type="transmembrane region" description="Helical" evidence="1">
    <location>
        <begin position="7"/>
        <end position="26"/>
    </location>
</feature>
<feature type="transmembrane region" description="Helical" evidence="1">
    <location>
        <begin position="46"/>
        <end position="63"/>
    </location>
</feature>
<dbReference type="EMBL" id="LJCR01003644">
    <property type="protein sequence ID" value="KPV46052.1"/>
    <property type="molecule type" value="Genomic_DNA"/>
</dbReference>
<proteinExistence type="predicted"/>
<evidence type="ECO:0000313" key="3">
    <source>
        <dbReference type="Proteomes" id="UP000050509"/>
    </source>
</evidence>
<evidence type="ECO:0008006" key="4">
    <source>
        <dbReference type="Google" id="ProtNLM"/>
    </source>
</evidence>
<keyword evidence="1" id="KW-0472">Membrane</keyword>
<evidence type="ECO:0000256" key="1">
    <source>
        <dbReference type="SAM" id="Phobius"/>
    </source>
</evidence>
<keyword evidence="3" id="KW-1185">Reference proteome</keyword>
<evidence type="ECO:0000313" key="2">
    <source>
        <dbReference type="EMBL" id="KPV46052.1"/>
    </source>
</evidence>
<gene>
    <name evidence="2" type="ORF">SE17_43705</name>
</gene>
<protein>
    <recommendedName>
        <fullName evidence="4">FtsW/RodA/SpoVE family cell cycle protein</fullName>
    </recommendedName>
</protein>
<feature type="non-terminal residue" evidence="2">
    <location>
        <position position="1"/>
    </location>
</feature>
<comment type="caution">
    <text evidence="2">The sequence shown here is derived from an EMBL/GenBank/DDBJ whole genome shotgun (WGS) entry which is preliminary data.</text>
</comment>
<reference evidence="2 3" key="1">
    <citation type="submission" date="2015-09" db="EMBL/GenBank/DDBJ databases">
        <title>Draft genome sequence of Kouleothrix aurantiaca JCM 19913.</title>
        <authorList>
            <person name="Hemp J."/>
        </authorList>
    </citation>
    <scope>NUCLEOTIDE SEQUENCE [LARGE SCALE GENOMIC DNA]</scope>
    <source>
        <strain evidence="2 3">COM-B</strain>
    </source>
</reference>
<dbReference type="Proteomes" id="UP000050509">
    <property type="component" value="Unassembled WGS sequence"/>
</dbReference>
<sequence>HLRDREVPLGQACALALAYALTSYGNQWSFYGGPVMGFLTVLGVSYKFYGMLLLGGVLAATLLRERAPAWEDFLAWLPGGLRGGRLSRANT</sequence>
<dbReference type="AlphaFoldDB" id="A0A0P9CT35"/>